<dbReference type="GO" id="GO:0045893">
    <property type="term" value="P:positive regulation of DNA-templated transcription"/>
    <property type="evidence" value="ECO:0007669"/>
    <property type="project" value="TreeGrafter"/>
</dbReference>
<dbReference type="PANTHER" id="PTHR46174:SF1">
    <property type="entry name" value="CXXC-TYPE ZINC FINGER PROTEIN 1"/>
    <property type="match status" value="1"/>
</dbReference>
<dbReference type="InterPro" id="IPR037869">
    <property type="entry name" value="Spp1/CFP1"/>
</dbReference>
<keyword evidence="4" id="KW-0862">Zinc</keyword>
<feature type="domain" description="PHD-type" evidence="8">
    <location>
        <begin position="78"/>
        <end position="128"/>
    </location>
</feature>
<evidence type="ECO:0000256" key="3">
    <source>
        <dbReference type="ARBA" id="ARBA00022771"/>
    </source>
</evidence>
<gene>
    <name evidence="9" type="ORF">CROQUDRAFT_48667</name>
</gene>
<sequence length="467" mass="52568">MRRRGRPKAFAPTSTVERNVSGNTYISGTSTRPLISFTDDQPPTILEDVPHQYLPHQEIPSSEKLTEESQAESMEDDRVYCLCKRRYDGRAMIACDRCDNWYHNDCVGIDDDMVELVDVFICPTCAPGAEKVTTWKTQCARPGCKSATRALSKYCTDWCGLKTASNRLDQVSIDQLAFWDSVHSVNRPQGNVQIFDGLAQDGSPSSIEENCLWKSLQRDLEEITNRRFNLDSQIQLVTSRLTYLHFAIHRWENMCVETARALASQDNSEEVDQPATEDLVTAKTKKPKGKGRPKGSGKKSTNGFGSATGSNEAPCGFDVRLIWDDRDWAQWASSEQFSVMLSASSLGCDQSIGDVPIMMQDSDIRRDLDGAIAEGVICLIMKKKCDRHMGWQKTRENDFEAELSTLTRSLEKLGSDEHELRIRIEEQEQLSNFRQARSLHPKSFAPAVSPPPGVKKKSLMKKKKRKG</sequence>
<dbReference type="Proteomes" id="UP000886653">
    <property type="component" value="Unassembled WGS sequence"/>
</dbReference>
<feature type="region of interest" description="Disordered" evidence="7">
    <location>
        <begin position="264"/>
        <end position="309"/>
    </location>
</feature>
<reference evidence="9" key="1">
    <citation type="submission" date="2013-11" db="EMBL/GenBank/DDBJ databases">
        <title>Genome sequence of the fusiform rust pathogen reveals effectors for host alternation and coevolution with pine.</title>
        <authorList>
            <consortium name="DOE Joint Genome Institute"/>
            <person name="Smith K."/>
            <person name="Pendleton A."/>
            <person name="Kubisiak T."/>
            <person name="Anderson C."/>
            <person name="Salamov A."/>
            <person name="Aerts A."/>
            <person name="Riley R."/>
            <person name="Clum A."/>
            <person name="Lindquist E."/>
            <person name="Ence D."/>
            <person name="Campbell M."/>
            <person name="Kronenberg Z."/>
            <person name="Feau N."/>
            <person name="Dhillon B."/>
            <person name="Hamelin R."/>
            <person name="Burleigh J."/>
            <person name="Smith J."/>
            <person name="Yandell M."/>
            <person name="Nelson C."/>
            <person name="Grigoriev I."/>
            <person name="Davis J."/>
        </authorList>
    </citation>
    <scope>NUCLEOTIDE SEQUENCE</scope>
    <source>
        <strain evidence="9">G11</strain>
    </source>
</reference>
<evidence type="ECO:0000259" key="8">
    <source>
        <dbReference type="PROSITE" id="PS50016"/>
    </source>
</evidence>
<dbReference type="PROSITE" id="PS01359">
    <property type="entry name" value="ZF_PHD_1"/>
    <property type="match status" value="1"/>
</dbReference>
<proteinExistence type="predicted"/>
<organism evidence="9 10">
    <name type="scientific">Cronartium quercuum f. sp. fusiforme G11</name>
    <dbReference type="NCBI Taxonomy" id="708437"/>
    <lineage>
        <taxon>Eukaryota</taxon>
        <taxon>Fungi</taxon>
        <taxon>Dikarya</taxon>
        <taxon>Basidiomycota</taxon>
        <taxon>Pucciniomycotina</taxon>
        <taxon>Pucciniomycetes</taxon>
        <taxon>Pucciniales</taxon>
        <taxon>Coleosporiaceae</taxon>
        <taxon>Cronartium</taxon>
    </lineage>
</organism>
<dbReference type="SMART" id="SM00249">
    <property type="entry name" value="PHD"/>
    <property type="match status" value="1"/>
</dbReference>
<evidence type="ECO:0000256" key="1">
    <source>
        <dbReference type="ARBA" id="ARBA00004123"/>
    </source>
</evidence>
<dbReference type="EMBL" id="MU167316">
    <property type="protein sequence ID" value="KAG0143566.1"/>
    <property type="molecule type" value="Genomic_DNA"/>
</dbReference>
<evidence type="ECO:0000256" key="6">
    <source>
        <dbReference type="PROSITE-ProRule" id="PRU00146"/>
    </source>
</evidence>
<dbReference type="SUPFAM" id="SSF57903">
    <property type="entry name" value="FYVE/PHD zinc finger"/>
    <property type="match status" value="1"/>
</dbReference>
<dbReference type="InterPro" id="IPR019786">
    <property type="entry name" value="Zinc_finger_PHD-type_CS"/>
</dbReference>
<feature type="compositionally biased region" description="Basic residues" evidence="7">
    <location>
        <begin position="283"/>
        <end position="297"/>
    </location>
</feature>
<name>A0A9P6NH95_9BASI</name>
<comment type="caution">
    <text evidence="9">The sequence shown here is derived from an EMBL/GenBank/DDBJ whole genome shotgun (WGS) entry which is preliminary data.</text>
</comment>
<protein>
    <recommendedName>
        <fullName evidence="8">PHD-type domain-containing protein</fullName>
    </recommendedName>
</protein>
<feature type="compositionally biased region" description="Basic residues" evidence="7">
    <location>
        <begin position="454"/>
        <end position="467"/>
    </location>
</feature>
<dbReference type="PANTHER" id="PTHR46174">
    <property type="entry name" value="CXXC-TYPE ZINC FINGER PROTEIN 1"/>
    <property type="match status" value="1"/>
</dbReference>
<evidence type="ECO:0000313" key="9">
    <source>
        <dbReference type="EMBL" id="KAG0143566.1"/>
    </source>
</evidence>
<dbReference type="AlphaFoldDB" id="A0A9P6NH95"/>
<dbReference type="InterPro" id="IPR019787">
    <property type="entry name" value="Znf_PHD-finger"/>
</dbReference>
<evidence type="ECO:0000256" key="2">
    <source>
        <dbReference type="ARBA" id="ARBA00022723"/>
    </source>
</evidence>
<dbReference type="InterPro" id="IPR001965">
    <property type="entry name" value="Znf_PHD"/>
</dbReference>
<comment type="subcellular location">
    <subcellularLocation>
        <location evidence="1">Nucleus</location>
    </subcellularLocation>
</comment>
<evidence type="ECO:0000256" key="5">
    <source>
        <dbReference type="ARBA" id="ARBA00023242"/>
    </source>
</evidence>
<evidence type="ECO:0000256" key="4">
    <source>
        <dbReference type="ARBA" id="ARBA00022833"/>
    </source>
</evidence>
<accession>A0A9P6NH95</accession>
<keyword evidence="10" id="KW-1185">Reference proteome</keyword>
<dbReference type="GO" id="GO:0048188">
    <property type="term" value="C:Set1C/COMPASS complex"/>
    <property type="evidence" value="ECO:0007669"/>
    <property type="project" value="InterPro"/>
</dbReference>
<evidence type="ECO:0000313" key="10">
    <source>
        <dbReference type="Proteomes" id="UP000886653"/>
    </source>
</evidence>
<dbReference type="Gene3D" id="3.30.40.10">
    <property type="entry name" value="Zinc/RING finger domain, C3HC4 (zinc finger)"/>
    <property type="match status" value="1"/>
</dbReference>
<feature type="region of interest" description="Disordered" evidence="7">
    <location>
        <begin position="433"/>
        <end position="467"/>
    </location>
</feature>
<dbReference type="InterPro" id="IPR011011">
    <property type="entry name" value="Znf_FYVE_PHD"/>
</dbReference>
<keyword evidence="2" id="KW-0479">Metal-binding</keyword>
<keyword evidence="5" id="KW-0539">Nucleus</keyword>
<dbReference type="GO" id="GO:0008270">
    <property type="term" value="F:zinc ion binding"/>
    <property type="evidence" value="ECO:0007669"/>
    <property type="project" value="UniProtKB-KW"/>
</dbReference>
<dbReference type="InterPro" id="IPR013083">
    <property type="entry name" value="Znf_RING/FYVE/PHD"/>
</dbReference>
<dbReference type="PROSITE" id="PS50016">
    <property type="entry name" value="ZF_PHD_2"/>
    <property type="match status" value="1"/>
</dbReference>
<dbReference type="OrthoDB" id="436852at2759"/>
<keyword evidence="3 6" id="KW-0863">Zinc-finger</keyword>
<evidence type="ECO:0000256" key="7">
    <source>
        <dbReference type="SAM" id="MobiDB-lite"/>
    </source>
</evidence>
<dbReference type="Pfam" id="PF00628">
    <property type="entry name" value="PHD"/>
    <property type="match status" value="1"/>
</dbReference>